<keyword evidence="2" id="KW-1185">Reference proteome</keyword>
<evidence type="ECO:0000313" key="1">
    <source>
        <dbReference type="EMBL" id="KDQ14190.1"/>
    </source>
</evidence>
<dbReference type="EMBL" id="KL198039">
    <property type="protein sequence ID" value="KDQ14190.1"/>
    <property type="molecule type" value="Genomic_DNA"/>
</dbReference>
<gene>
    <name evidence="1" type="ORF">BOTBODRAFT_352762</name>
</gene>
<accession>A0A067MHJ3</accession>
<protein>
    <submittedName>
        <fullName evidence="1">Uncharacterized protein</fullName>
    </submittedName>
</protein>
<evidence type="ECO:0000313" key="2">
    <source>
        <dbReference type="Proteomes" id="UP000027195"/>
    </source>
</evidence>
<sequence>MVFKMTRLASSRHFQRPRLCLSSTLLILESPFHRPCTESSSREARDLPIDFSMFVQPCKRCICALFMQRFSYATMAHSAFARKNGTTEGIMTQLMLTTSVVRCGYPSSS</sequence>
<proteinExistence type="predicted"/>
<dbReference type="HOGENOM" id="CLU_2183512_0_0_1"/>
<dbReference type="AlphaFoldDB" id="A0A067MHJ3"/>
<dbReference type="Proteomes" id="UP000027195">
    <property type="component" value="Unassembled WGS sequence"/>
</dbReference>
<name>A0A067MHJ3_BOTB1</name>
<organism evidence="1 2">
    <name type="scientific">Botryobasidium botryosum (strain FD-172 SS1)</name>
    <dbReference type="NCBI Taxonomy" id="930990"/>
    <lineage>
        <taxon>Eukaryota</taxon>
        <taxon>Fungi</taxon>
        <taxon>Dikarya</taxon>
        <taxon>Basidiomycota</taxon>
        <taxon>Agaricomycotina</taxon>
        <taxon>Agaricomycetes</taxon>
        <taxon>Cantharellales</taxon>
        <taxon>Botryobasidiaceae</taxon>
        <taxon>Botryobasidium</taxon>
    </lineage>
</organism>
<dbReference type="InParanoid" id="A0A067MHJ3"/>
<reference evidence="2" key="1">
    <citation type="journal article" date="2014" name="Proc. Natl. Acad. Sci. U.S.A.">
        <title>Extensive sampling of basidiomycete genomes demonstrates inadequacy of the white-rot/brown-rot paradigm for wood decay fungi.</title>
        <authorList>
            <person name="Riley R."/>
            <person name="Salamov A.A."/>
            <person name="Brown D.W."/>
            <person name="Nagy L.G."/>
            <person name="Floudas D."/>
            <person name="Held B.W."/>
            <person name="Levasseur A."/>
            <person name="Lombard V."/>
            <person name="Morin E."/>
            <person name="Otillar R."/>
            <person name="Lindquist E.A."/>
            <person name="Sun H."/>
            <person name="LaButti K.M."/>
            <person name="Schmutz J."/>
            <person name="Jabbour D."/>
            <person name="Luo H."/>
            <person name="Baker S.E."/>
            <person name="Pisabarro A.G."/>
            <person name="Walton J.D."/>
            <person name="Blanchette R.A."/>
            <person name="Henrissat B."/>
            <person name="Martin F."/>
            <person name="Cullen D."/>
            <person name="Hibbett D.S."/>
            <person name="Grigoriev I.V."/>
        </authorList>
    </citation>
    <scope>NUCLEOTIDE SEQUENCE [LARGE SCALE GENOMIC DNA]</scope>
    <source>
        <strain evidence="2">FD-172 SS1</strain>
    </source>
</reference>